<dbReference type="PROSITE" id="PS50816">
    <property type="entry name" value="NAF"/>
    <property type="match status" value="1"/>
</dbReference>
<evidence type="ECO:0000256" key="10">
    <source>
        <dbReference type="ARBA" id="ARBA00048679"/>
    </source>
</evidence>
<dbReference type="PANTHER" id="PTHR43895">
    <property type="entry name" value="CALCIUM/CALMODULIN-DEPENDENT PROTEIN KINASE KINASE-RELATED"/>
    <property type="match status" value="1"/>
</dbReference>
<evidence type="ECO:0000313" key="18">
    <source>
        <dbReference type="Proteomes" id="UP001222027"/>
    </source>
</evidence>
<dbReference type="FunFam" id="3.30.310.80:FF:000005">
    <property type="entry name" value="Non-specific serine/threonine protein kinase"/>
    <property type="match status" value="1"/>
</dbReference>
<sequence>MEEVPPPSQSSEGRSVLHGRYELGRVIGQGTFGKVHLARNLLTSKSVAIKVVGKEKVIQVGMMEQVKREISVMKMVRHPNIVELHEVMATRSKIYFVMELVRGGELFAKVARSGRLREDAARSYFRQLVSAIDFCHGRGVYHRDLKLENLLLDDQGNLKIADFGLSAFAEHVRPDGLLHTACGFLPFHDENILAMYKKIRRGDFRCPPWFSSDARRLITKLLDPIPSTRITVGKLMEMPWFKKSSMTKGVPAPAAAGESGDRERAKKEGEEPETLNAFHLISFSDGFDLSPLFVGGERREQEMRFATREPASGVVSRLEGVAARAAGKYRVTKSSVTGVRLEGEERGRKGKLGIATQIFAVAPSVLVVAVKKDGGDTLEYQRFCSDELRPALKDIMWPSSSDGQAAAPRQ</sequence>
<feature type="region of interest" description="Disordered" evidence="14">
    <location>
        <begin position="247"/>
        <end position="272"/>
    </location>
</feature>
<comment type="catalytic activity">
    <reaction evidence="10">
        <text>L-seryl-[protein] + ATP = O-phospho-L-seryl-[protein] + ADP + H(+)</text>
        <dbReference type="Rhea" id="RHEA:17989"/>
        <dbReference type="Rhea" id="RHEA-COMP:9863"/>
        <dbReference type="Rhea" id="RHEA-COMP:11604"/>
        <dbReference type="ChEBI" id="CHEBI:15378"/>
        <dbReference type="ChEBI" id="CHEBI:29999"/>
        <dbReference type="ChEBI" id="CHEBI:30616"/>
        <dbReference type="ChEBI" id="CHEBI:83421"/>
        <dbReference type="ChEBI" id="CHEBI:456216"/>
        <dbReference type="EC" id="2.7.11.1"/>
    </reaction>
</comment>
<dbReference type="Gene3D" id="1.10.510.10">
    <property type="entry name" value="Transferase(Phosphotransferase) domain 1"/>
    <property type="match status" value="2"/>
</dbReference>
<keyword evidence="6" id="KW-0418">Kinase</keyword>
<organism evidence="17 18">
    <name type="scientific">Ensete ventricosum</name>
    <name type="common">Abyssinian banana</name>
    <name type="synonym">Musa ensete</name>
    <dbReference type="NCBI Taxonomy" id="4639"/>
    <lineage>
        <taxon>Eukaryota</taxon>
        <taxon>Viridiplantae</taxon>
        <taxon>Streptophyta</taxon>
        <taxon>Embryophyta</taxon>
        <taxon>Tracheophyta</taxon>
        <taxon>Spermatophyta</taxon>
        <taxon>Magnoliopsida</taxon>
        <taxon>Liliopsida</taxon>
        <taxon>Zingiberales</taxon>
        <taxon>Musaceae</taxon>
        <taxon>Ensete</taxon>
    </lineage>
</organism>
<dbReference type="InterPro" id="IPR000719">
    <property type="entry name" value="Prot_kinase_dom"/>
</dbReference>
<keyword evidence="8" id="KW-0464">Manganese</keyword>
<dbReference type="InterPro" id="IPR008271">
    <property type="entry name" value="Ser/Thr_kinase_AS"/>
</dbReference>
<evidence type="ECO:0000256" key="4">
    <source>
        <dbReference type="ARBA" id="ARBA00022679"/>
    </source>
</evidence>
<dbReference type="InterPro" id="IPR011009">
    <property type="entry name" value="Kinase-like_dom_sf"/>
</dbReference>
<proteinExistence type="inferred from homology"/>
<evidence type="ECO:0000256" key="9">
    <source>
        <dbReference type="ARBA" id="ARBA00047899"/>
    </source>
</evidence>
<evidence type="ECO:0000259" key="16">
    <source>
        <dbReference type="PROSITE" id="PS50816"/>
    </source>
</evidence>
<evidence type="ECO:0000313" key="17">
    <source>
        <dbReference type="EMBL" id="KAJ8500067.1"/>
    </source>
</evidence>
<evidence type="ECO:0000256" key="13">
    <source>
        <dbReference type="RuleBase" id="RU000304"/>
    </source>
</evidence>
<dbReference type="InterPro" id="IPR004041">
    <property type="entry name" value="NAF_dom"/>
</dbReference>
<dbReference type="InterPro" id="IPR018451">
    <property type="entry name" value="NAF/FISL_domain"/>
</dbReference>
<evidence type="ECO:0000256" key="8">
    <source>
        <dbReference type="ARBA" id="ARBA00023211"/>
    </source>
</evidence>
<evidence type="ECO:0000256" key="2">
    <source>
        <dbReference type="ARBA" id="ARBA00012513"/>
    </source>
</evidence>
<evidence type="ECO:0000256" key="5">
    <source>
        <dbReference type="ARBA" id="ARBA00022741"/>
    </source>
</evidence>
<dbReference type="SMART" id="SM00220">
    <property type="entry name" value="S_TKc"/>
    <property type="match status" value="1"/>
</dbReference>
<dbReference type="GO" id="GO:0004674">
    <property type="term" value="F:protein serine/threonine kinase activity"/>
    <property type="evidence" value="ECO:0007669"/>
    <property type="project" value="UniProtKB-KW"/>
</dbReference>
<reference evidence="17 18" key="1">
    <citation type="submission" date="2022-12" db="EMBL/GenBank/DDBJ databases">
        <title>Chromosome-scale assembly of the Ensete ventricosum genome.</title>
        <authorList>
            <person name="Dussert Y."/>
            <person name="Stocks J."/>
            <person name="Wendawek A."/>
            <person name="Woldeyes F."/>
            <person name="Nichols R.A."/>
            <person name="Borrell J.S."/>
        </authorList>
    </citation>
    <scope>NUCLEOTIDE SEQUENCE [LARGE SCALE GENOMIC DNA]</scope>
    <source>
        <strain evidence="18">cv. Maze</strain>
        <tissue evidence="17">Seeds</tissue>
    </source>
</reference>
<dbReference type="EC" id="2.7.11.1" evidence="2"/>
<dbReference type="PANTHER" id="PTHR43895:SF91">
    <property type="entry name" value="CBL-INTERACTING SERINE_THREONINE-PROTEIN KINASE 6"/>
    <property type="match status" value="1"/>
</dbReference>
<dbReference type="CDD" id="cd12195">
    <property type="entry name" value="CIPK_C"/>
    <property type="match status" value="1"/>
</dbReference>
<evidence type="ECO:0000256" key="6">
    <source>
        <dbReference type="ARBA" id="ARBA00022777"/>
    </source>
</evidence>
<comment type="function">
    <text evidence="11">CIPK serine-threonine protein kinases interact with CBL proteins. Binding of a CBL protein to the regulatory NAF domain of CIPK protein lead to the activation of the kinase in a calcium-dependent manner.</text>
</comment>
<comment type="similarity">
    <text evidence="1">Belongs to the protein kinase superfamily. CAMK Ser/Thr protein kinase family. SNF1 subfamily.</text>
</comment>
<dbReference type="FunFam" id="3.30.200.20:FF:000096">
    <property type="entry name" value="Non-specific serine/threonine protein kinase"/>
    <property type="match status" value="1"/>
</dbReference>
<evidence type="ECO:0000256" key="3">
    <source>
        <dbReference type="ARBA" id="ARBA00022527"/>
    </source>
</evidence>
<dbReference type="Pfam" id="PF03822">
    <property type="entry name" value="NAF"/>
    <property type="match status" value="1"/>
</dbReference>
<dbReference type="GO" id="GO:0005524">
    <property type="term" value="F:ATP binding"/>
    <property type="evidence" value="ECO:0007669"/>
    <property type="project" value="UniProtKB-UniRule"/>
</dbReference>
<dbReference type="PROSITE" id="PS00108">
    <property type="entry name" value="PROTEIN_KINASE_ST"/>
    <property type="match status" value="1"/>
</dbReference>
<dbReference type="Pfam" id="PF00069">
    <property type="entry name" value="Pkinase"/>
    <property type="match status" value="1"/>
</dbReference>
<feature type="domain" description="Protein kinase" evidence="15">
    <location>
        <begin position="21"/>
        <end position="241"/>
    </location>
</feature>
<dbReference type="PROSITE" id="PS50011">
    <property type="entry name" value="PROTEIN_KINASE_DOM"/>
    <property type="match status" value="1"/>
</dbReference>
<evidence type="ECO:0000256" key="12">
    <source>
        <dbReference type="PROSITE-ProRule" id="PRU10141"/>
    </source>
</evidence>
<name>A0AAV8RH69_ENSVE</name>
<dbReference type="GO" id="GO:0007165">
    <property type="term" value="P:signal transduction"/>
    <property type="evidence" value="ECO:0007669"/>
    <property type="project" value="InterPro"/>
</dbReference>
<protein>
    <recommendedName>
        <fullName evidence="2">non-specific serine/threonine protein kinase</fullName>
        <ecNumber evidence="2">2.7.11.1</ecNumber>
    </recommendedName>
</protein>
<dbReference type="AlphaFoldDB" id="A0AAV8RH69"/>
<evidence type="ECO:0000256" key="11">
    <source>
        <dbReference type="ARBA" id="ARBA00058225"/>
    </source>
</evidence>
<dbReference type="Proteomes" id="UP001222027">
    <property type="component" value="Unassembled WGS sequence"/>
</dbReference>
<comment type="caution">
    <text evidence="17">The sequence shown here is derived from an EMBL/GenBank/DDBJ whole genome shotgun (WGS) entry which is preliminary data.</text>
</comment>
<dbReference type="InterPro" id="IPR017441">
    <property type="entry name" value="Protein_kinase_ATP_BS"/>
</dbReference>
<comment type="catalytic activity">
    <reaction evidence="9">
        <text>L-threonyl-[protein] + ATP = O-phospho-L-threonyl-[protein] + ADP + H(+)</text>
        <dbReference type="Rhea" id="RHEA:46608"/>
        <dbReference type="Rhea" id="RHEA-COMP:11060"/>
        <dbReference type="Rhea" id="RHEA-COMP:11605"/>
        <dbReference type="ChEBI" id="CHEBI:15378"/>
        <dbReference type="ChEBI" id="CHEBI:30013"/>
        <dbReference type="ChEBI" id="CHEBI:30616"/>
        <dbReference type="ChEBI" id="CHEBI:61977"/>
        <dbReference type="ChEBI" id="CHEBI:456216"/>
        <dbReference type="EC" id="2.7.11.1"/>
    </reaction>
</comment>
<evidence type="ECO:0000256" key="1">
    <source>
        <dbReference type="ARBA" id="ARBA00006234"/>
    </source>
</evidence>
<dbReference type="Gene3D" id="3.30.310.80">
    <property type="entry name" value="Kinase associated domain 1, KA1"/>
    <property type="match status" value="1"/>
</dbReference>
<keyword evidence="3 13" id="KW-0723">Serine/threonine-protein kinase</keyword>
<evidence type="ECO:0000256" key="7">
    <source>
        <dbReference type="ARBA" id="ARBA00022840"/>
    </source>
</evidence>
<dbReference type="EMBL" id="JAQQAF010000003">
    <property type="protein sequence ID" value="KAJ8500067.1"/>
    <property type="molecule type" value="Genomic_DNA"/>
</dbReference>
<keyword evidence="5 12" id="KW-0547">Nucleotide-binding</keyword>
<feature type="binding site" evidence="12">
    <location>
        <position position="54"/>
    </location>
    <ligand>
        <name>ATP</name>
        <dbReference type="ChEBI" id="CHEBI:30616"/>
    </ligand>
</feature>
<keyword evidence="7 12" id="KW-0067">ATP-binding</keyword>
<gene>
    <name evidence="17" type="ORF">OPV22_010619</name>
</gene>
<evidence type="ECO:0000256" key="14">
    <source>
        <dbReference type="SAM" id="MobiDB-lite"/>
    </source>
</evidence>
<feature type="domain" description="NAF" evidence="16">
    <location>
        <begin position="270"/>
        <end position="294"/>
    </location>
</feature>
<keyword evidence="4" id="KW-0808">Transferase</keyword>
<feature type="compositionally biased region" description="Basic and acidic residues" evidence="14">
    <location>
        <begin position="259"/>
        <end position="269"/>
    </location>
</feature>
<evidence type="ECO:0000259" key="15">
    <source>
        <dbReference type="PROSITE" id="PS50011"/>
    </source>
</evidence>
<accession>A0AAV8RH69</accession>
<dbReference type="PROSITE" id="PS00107">
    <property type="entry name" value="PROTEIN_KINASE_ATP"/>
    <property type="match status" value="1"/>
</dbReference>
<dbReference type="SUPFAM" id="SSF56112">
    <property type="entry name" value="Protein kinase-like (PK-like)"/>
    <property type="match status" value="1"/>
</dbReference>
<keyword evidence="18" id="KW-1185">Reference proteome</keyword>
<dbReference type="FunFam" id="1.10.510.10:FF:000571">
    <property type="entry name" value="Maternal embryonic leucine zipper kinase"/>
    <property type="match status" value="1"/>
</dbReference>